<dbReference type="CDD" id="cd00371">
    <property type="entry name" value="HMA"/>
    <property type="match status" value="1"/>
</dbReference>
<dbReference type="AlphaFoldDB" id="A0A8J3AKU8"/>
<organism evidence="3 4">
    <name type="scientific">Gottfriedia solisilvae</name>
    <dbReference type="NCBI Taxonomy" id="1516104"/>
    <lineage>
        <taxon>Bacteria</taxon>
        <taxon>Bacillati</taxon>
        <taxon>Bacillota</taxon>
        <taxon>Bacilli</taxon>
        <taxon>Bacillales</taxon>
        <taxon>Bacillaceae</taxon>
        <taxon>Gottfriedia</taxon>
    </lineage>
</organism>
<dbReference type="InterPro" id="IPR006121">
    <property type="entry name" value="HMA_dom"/>
</dbReference>
<dbReference type="PROSITE" id="PS50846">
    <property type="entry name" value="HMA_2"/>
    <property type="match status" value="1"/>
</dbReference>
<gene>
    <name evidence="3" type="primary">copZ</name>
    <name evidence="3" type="ORF">GCM10007380_29410</name>
</gene>
<dbReference type="InterPro" id="IPR036163">
    <property type="entry name" value="HMA_dom_sf"/>
</dbReference>
<proteinExistence type="predicted"/>
<sequence length="66" mass="7268">METILKVNGMTCGHCKAAVTKAVESVSDTNNIIVSLENKEVSFKHLDTETVEKVKEAIEDQGYDIL</sequence>
<dbReference type="Proteomes" id="UP000626244">
    <property type="component" value="Unassembled WGS sequence"/>
</dbReference>
<keyword evidence="4" id="KW-1185">Reference proteome</keyword>
<evidence type="ECO:0000313" key="4">
    <source>
        <dbReference type="Proteomes" id="UP000626244"/>
    </source>
</evidence>
<comment type="caution">
    <text evidence="3">The sequence shown here is derived from an EMBL/GenBank/DDBJ whole genome shotgun (WGS) entry which is preliminary data.</text>
</comment>
<evidence type="ECO:0000256" key="1">
    <source>
        <dbReference type="ARBA" id="ARBA00022723"/>
    </source>
</evidence>
<feature type="domain" description="HMA" evidence="2">
    <location>
        <begin position="1"/>
        <end position="66"/>
    </location>
</feature>
<protein>
    <submittedName>
        <fullName evidence="3">Copper chaperone CopZ</fullName>
    </submittedName>
</protein>
<dbReference type="OrthoDB" id="9813965at2"/>
<dbReference type="Pfam" id="PF00403">
    <property type="entry name" value="HMA"/>
    <property type="match status" value="1"/>
</dbReference>
<dbReference type="GO" id="GO:0046872">
    <property type="term" value="F:metal ion binding"/>
    <property type="evidence" value="ECO:0007669"/>
    <property type="project" value="UniProtKB-KW"/>
</dbReference>
<dbReference type="Gene3D" id="3.30.70.100">
    <property type="match status" value="1"/>
</dbReference>
<dbReference type="RefSeq" id="WP_087999638.1">
    <property type="nucleotide sequence ID" value="NZ_BMHB01000001.1"/>
</dbReference>
<evidence type="ECO:0000313" key="3">
    <source>
        <dbReference type="EMBL" id="GGI15715.1"/>
    </source>
</evidence>
<dbReference type="SUPFAM" id="SSF55008">
    <property type="entry name" value="HMA, heavy metal-associated domain"/>
    <property type="match status" value="1"/>
</dbReference>
<name>A0A8J3AKU8_9BACI</name>
<accession>A0A8J3AKU8</accession>
<dbReference type="PROSITE" id="PS01047">
    <property type="entry name" value="HMA_1"/>
    <property type="match status" value="1"/>
</dbReference>
<evidence type="ECO:0000259" key="2">
    <source>
        <dbReference type="PROSITE" id="PS50846"/>
    </source>
</evidence>
<dbReference type="EMBL" id="BMHB01000001">
    <property type="protein sequence ID" value="GGI15715.1"/>
    <property type="molecule type" value="Genomic_DNA"/>
</dbReference>
<dbReference type="InterPro" id="IPR017969">
    <property type="entry name" value="Heavy-metal-associated_CS"/>
</dbReference>
<keyword evidence="1" id="KW-0479">Metal-binding</keyword>
<reference evidence="4" key="1">
    <citation type="journal article" date="2019" name="Int. J. Syst. Evol. Microbiol.">
        <title>The Global Catalogue of Microorganisms (GCM) 10K type strain sequencing project: providing services to taxonomists for standard genome sequencing and annotation.</title>
        <authorList>
            <consortium name="The Broad Institute Genomics Platform"/>
            <consortium name="The Broad Institute Genome Sequencing Center for Infectious Disease"/>
            <person name="Wu L."/>
            <person name="Ma J."/>
        </authorList>
    </citation>
    <scope>NUCLEOTIDE SEQUENCE [LARGE SCALE GENOMIC DNA]</scope>
    <source>
        <strain evidence="4">CGMCC 1.14993</strain>
    </source>
</reference>